<dbReference type="PROSITE" id="PS00671">
    <property type="entry name" value="D_2_HYDROXYACID_DH_3"/>
    <property type="match status" value="1"/>
</dbReference>
<dbReference type="EMBL" id="JAAITT010000049">
    <property type="protein sequence ID" value="NSJ51827.1"/>
    <property type="molecule type" value="Genomic_DNA"/>
</dbReference>
<evidence type="ECO:0000313" key="9">
    <source>
        <dbReference type="Proteomes" id="UP000669239"/>
    </source>
</evidence>
<dbReference type="Pfam" id="PF02826">
    <property type="entry name" value="2-Hacid_dh_C"/>
    <property type="match status" value="1"/>
</dbReference>
<evidence type="ECO:0000256" key="2">
    <source>
        <dbReference type="ARBA" id="ARBA00023002"/>
    </source>
</evidence>
<protein>
    <submittedName>
        <fullName evidence="7">3-phosphoglycerate dehydrogenase</fullName>
    </submittedName>
</protein>
<dbReference type="SUPFAM" id="SSF52283">
    <property type="entry name" value="Formate/glycerate dehydrogenase catalytic domain-like"/>
    <property type="match status" value="1"/>
</dbReference>
<organism evidence="7 10">
    <name type="scientific">Enterocloster aldenensis</name>
    <dbReference type="NCBI Taxonomy" id="358742"/>
    <lineage>
        <taxon>Bacteria</taxon>
        <taxon>Bacillati</taxon>
        <taxon>Bacillota</taxon>
        <taxon>Clostridia</taxon>
        <taxon>Lachnospirales</taxon>
        <taxon>Lachnospiraceae</taxon>
        <taxon>Enterocloster</taxon>
    </lineage>
</organism>
<proteinExistence type="inferred from homology"/>
<name>A0AAW5BYR0_9FIRM</name>
<dbReference type="PANTHER" id="PTHR42789:SF1">
    <property type="entry name" value="D-ISOMER SPECIFIC 2-HYDROXYACID DEHYDROGENASE FAMILY PROTEIN (AFU_ORTHOLOGUE AFUA_6G10090)"/>
    <property type="match status" value="1"/>
</dbReference>
<sequence length="307" mass="33425">MLIYLSEYIHPDAVRLIKQRAEITDSFDRIQDIDGIILRAVNIGRDIMSRAVNLKVIGKHGVGCNTIDLAAAKELGVPVINTPFANTNSVAELIVGLMLDISRNISVCDKKSRGEGFSCIAPPEMTGIELTGKAVGLVGMGNIARRMGEILKNGFNAKLMGYDPYCSKEQADSYGIEKFEDLNRMLEASDIVNISVPLTPSTESLISSGNLNHFKKSAILINAARGGVVNEEDLYQALKHRTLRAAACDAFVEEPPSGKNKLMTLDNFCATPHIGANTEEALYRMGMEVVEEVLNVIDGKEAKNRVV</sequence>
<accession>A0AAW5BYR0</accession>
<evidence type="ECO:0000259" key="6">
    <source>
        <dbReference type="Pfam" id="PF02826"/>
    </source>
</evidence>
<keyword evidence="2 4" id="KW-0560">Oxidoreductase</keyword>
<comment type="caution">
    <text evidence="7">The sequence shown here is derived from an EMBL/GenBank/DDBJ whole genome shotgun (WGS) entry which is preliminary data.</text>
</comment>
<reference evidence="8 9" key="1">
    <citation type="journal article" date="2020" name="Cell Host Microbe">
        <title>Functional and Genomic Variation between Human-Derived Isolates of Lachnospiraceae Reveals Inter- and Intra-Species Diversity.</title>
        <authorList>
            <person name="Sorbara M.T."/>
            <person name="Littmann E.R."/>
            <person name="Fontana E."/>
            <person name="Moody T.U."/>
            <person name="Kohout C.E."/>
            <person name="Gjonbalaj M."/>
            <person name="Eaton V."/>
            <person name="Seok R."/>
            <person name="Leiner I.M."/>
            <person name="Pamer E.G."/>
        </authorList>
    </citation>
    <scope>NUCLEOTIDE SEQUENCE [LARGE SCALE GENOMIC DNA]</scope>
    <source>
        <strain evidence="8 9">MSK.1.17</strain>
    </source>
</reference>
<dbReference type="GO" id="GO:0016616">
    <property type="term" value="F:oxidoreductase activity, acting on the CH-OH group of donors, NAD or NADP as acceptor"/>
    <property type="evidence" value="ECO:0007669"/>
    <property type="project" value="InterPro"/>
</dbReference>
<gene>
    <name evidence="8" type="ORF">G5B36_24430</name>
    <name evidence="7" type="ORF">L0N08_08255</name>
</gene>
<dbReference type="InterPro" id="IPR036291">
    <property type="entry name" value="NAD(P)-bd_dom_sf"/>
</dbReference>
<evidence type="ECO:0000259" key="5">
    <source>
        <dbReference type="Pfam" id="PF00389"/>
    </source>
</evidence>
<evidence type="ECO:0000313" key="10">
    <source>
        <dbReference type="Proteomes" id="UP001299608"/>
    </source>
</evidence>
<dbReference type="EMBL" id="JAKNGE010000008">
    <property type="protein sequence ID" value="MCG4745396.1"/>
    <property type="molecule type" value="Genomic_DNA"/>
</dbReference>
<evidence type="ECO:0000313" key="7">
    <source>
        <dbReference type="EMBL" id="MCG4745396.1"/>
    </source>
</evidence>
<dbReference type="Proteomes" id="UP001299608">
    <property type="component" value="Unassembled WGS sequence"/>
</dbReference>
<evidence type="ECO:0000256" key="3">
    <source>
        <dbReference type="ARBA" id="ARBA00023027"/>
    </source>
</evidence>
<dbReference type="InterPro" id="IPR006139">
    <property type="entry name" value="D-isomer_2_OHA_DH_cat_dom"/>
</dbReference>
<keyword evidence="9" id="KW-1185">Reference proteome</keyword>
<feature type="domain" description="D-isomer specific 2-hydroxyacid dehydrogenase catalytic" evidence="5">
    <location>
        <begin position="25"/>
        <end position="306"/>
    </location>
</feature>
<comment type="similarity">
    <text evidence="1 4">Belongs to the D-isomer specific 2-hydroxyacid dehydrogenase family.</text>
</comment>
<dbReference type="Proteomes" id="UP000669239">
    <property type="component" value="Unassembled WGS sequence"/>
</dbReference>
<keyword evidence="3" id="KW-0520">NAD</keyword>
<reference evidence="7" key="3">
    <citation type="submission" date="2022-01" db="EMBL/GenBank/DDBJ databases">
        <title>Collection of gut derived symbiotic bacterial strains cultured from healthy donors.</title>
        <authorList>
            <person name="Lin H."/>
            <person name="Kohout C."/>
            <person name="Waligurski E."/>
            <person name="Pamer E.G."/>
        </authorList>
    </citation>
    <scope>NUCLEOTIDE SEQUENCE</scope>
    <source>
        <strain evidence="7">DFI.6.55</strain>
    </source>
</reference>
<dbReference type="PANTHER" id="PTHR42789">
    <property type="entry name" value="D-ISOMER SPECIFIC 2-HYDROXYACID DEHYDROGENASE FAMILY PROTEIN (AFU_ORTHOLOGUE AFUA_6G10090)"/>
    <property type="match status" value="1"/>
</dbReference>
<dbReference type="RefSeq" id="WP_165641946.1">
    <property type="nucleotide sequence ID" value="NZ_JAAITT010000049.1"/>
</dbReference>
<dbReference type="Gene3D" id="3.40.50.720">
    <property type="entry name" value="NAD(P)-binding Rossmann-like Domain"/>
    <property type="match status" value="2"/>
</dbReference>
<evidence type="ECO:0000313" key="8">
    <source>
        <dbReference type="EMBL" id="NSJ51827.1"/>
    </source>
</evidence>
<evidence type="ECO:0000256" key="4">
    <source>
        <dbReference type="RuleBase" id="RU003719"/>
    </source>
</evidence>
<dbReference type="InterPro" id="IPR029753">
    <property type="entry name" value="D-isomer_DH_CS"/>
</dbReference>
<feature type="domain" description="D-isomer specific 2-hydroxyacid dehydrogenase NAD-binding" evidence="6">
    <location>
        <begin position="95"/>
        <end position="275"/>
    </location>
</feature>
<dbReference type="GO" id="GO:0051287">
    <property type="term" value="F:NAD binding"/>
    <property type="evidence" value="ECO:0007669"/>
    <property type="project" value="InterPro"/>
</dbReference>
<dbReference type="Pfam" id="PF00389">
    <property type="entry name" value="2-Hacid_dh"/>
    <property type="match status" value="1"/>
</dbReference>
<dbReference type="SUPFAM" id="SSF51735">
    <property type="entry name" value="NAD(P)-binding Rossmann-fold domains"/>
    <property type="match status" value="1"/>
</dbReference>
<dbReference type="InterPro" id="IPR006140">
    <property type="entry name" value="D-isomer_DH_NAD-bd"/>
</dbReference>
<dbReference type="AlphaFoldDB" id="A0AAW5BYR0"/>
<evidence type="ECO:0000256" key="1">
    <source>
        <dbReference type="ARBA" id="ARBA00005854"/>
    </source>
</evidence>
<reference evidence="8" key="2">
    <citation type="submission" date="2020-02" db="EMBL/GenBank/DDBJ databases">
        <authorList>
            <person name="Littmann E."/>
            <person name="Sorbara M."/>
        </authorList>
    </citation>
    <scope>NUCLEOTIDE SEQUENCE</scope>
    <source>
        <strain evidence="8">MSK.1.17</strain>
    </source>
</reference>
<dbReference type="InterPro" id="IPR050857">
    <property type="entry name" value="D-2-hydroxyacid_DH"/>
</dbReference>